<dbReference type="InterPro" id="IPR043130">
    <property type="entry name" value="CDP-OH_PTrfase_TM_dom"/>
</dbReference>
<proteinExistence type="inferred from homology"/>
<accession>A0ABX6QSS5</accession>
<keyword evidence="3" id="KW-1133">Transmembrane helix</keyword>
<keyword evidence="3" id="KW-0472">Membrane</keyword>
<organism evidence="4 5">
    <name type="scientific">Peteryoungia desertarenae</name>
    <dbReference type="NCBI Taxonomy" id="1813451"/>
    <lineage>
        <taxon>Bacteria</taxon>
        <taxon>Pseudomonadati</taxon>
        <taxon>Pseudomonadota</taxon>
        <taxon>Alphaproteobacteria</taxon>
        <taxon>Hyphomicrobiales</taxon>
        <taxon>Rhizobiaceae</taxon>
        <taxon>Peteryoungia</taxon>
    </lineage>
</organism>
<feature type="transmembrane region" description="Helical" evidence="3">
    <location>
        <begin position="147"/>
        <end position="166"/>
    </location>
</feature>
<evidence type="ECO:0000256" key="2">
    <source>
        <dbReference type="RuleBase" id="RU003750"/>
    </source>
</evidence>
<dbReference type="InterPro" id="IPR048254">
    <property type="entry name" value="CDP_ALCOHOL_P_TRANSF_CS"/>
</dbReference>
<evidence type="ECO:0000256" key="1">
    <source>
        <dbReference type="ARBA" id="ARBA00022679"/>
    </source>
</evidence>
<feature type="transmembrane region" description="Helical" evidence="3">
    <location>
        <begin position="48"/>
        <end position="71"/>
    </location>
</feature>
<reference evidence="4 5" key="1">
    <citation type="submission" date="2020-06" db="EMBL/GenBank/DDBJ databases">
        <title>Genome sequence of Rhizobium sp strain ADMK78.</title>
        <authorList>
            <person name="Rahi P."/>
        </authorList>
    </citation>
    <scope>NUCLEOTIDE SEQUENCE [LARGE SCALE GENOMIC DNA]</scope>
    <source>
        <strain evidence="4 5">ADMK78</strain>
        <plasmid evidence="4 5">pPRADMK78_01</plasmid>
    </source>
</reference>
<feature type="transmembrane region" description="Helical" evidence="3">
    <location>
        <begin position="108"/>
        <end position="126"/>
    </location>
</feature>
<feature type="transmembrane region" description="Helical" evidence="3">
    <location>
        <begin position="228"/>
        <end position="250"/>
    </location>
</feature>
<evidence type="ECO:0000313" key="5">
    <source>
        <dbReference type="Proteomes" id="UP000308530"/>
    </source>
</evidence>
<sequence>MASEPHRFGHWRPDAVSPTLWSSALSVLTVVFTAASIVYLYASFHLALGLAVTASAVTMLLLIFGLVLYALPQHRHARFGHANLVTAIRAAIVSLVGATVFFTDNLEGVEALVWTLVALVVTALLLDGIDGYLARRYRQESELGARFDMEVDALLILILSIAAFTLGKAGLWVLLIGGMRYAFVAAQAIYPRMRGDLPPSNRRKLVCVIQVGALCLILAPLVTPPYSVAIAAFALAALVYSFGVDVVHLLRAGKRA</sequence>
<keyword evidence="1 2" id="KW-0808">Transferase</keyword>
<evidence type="ECO:0000256" key="3">
    <source>
        <dbReference type="SAM" id="Phobius"/>
    </source>
</evidence>
<keyword evidence="4" id="KW-0614">Plasmid</keyword>
<dbReference type="EMBL" id="CP058351">
    <property type="protein sequence ID" value="QLF71663.1"/>
    <property type="molecule type" value="Genomic_DNA"/>
</dbReference>
<dbReference type="Proteomes" id="UP000308530">
    <property type="component" value="Plasmid pPRADMK78_01"/>
</dbReference>
<keyword evidence="5" id="KW-1185">Reference proteome</keyword>
<comment type="similarity">
    <text evidence="2">Belongs to the CDP-alcohol phosphatidyltransferase class-I family.</text>
</comment>
<dbReference type="Gene3D" id="1.20.120.1760">
    <property type="match status" value="1"/>
</dbReference>
<evidence type="ECO:0000313" key="4">
    <source>
        <dbReference type="EMBL" id="QLF71663.1"/>
    </source>
</evidence>
<dbReference type="RefSeq" id="WP_138289328.1">
    <property type="nucleotide sequence ID" value="NZ_CP058351.1"/>
</dbReference>
<dbReference type="Pfam" id="PF01066">
    <property type="entry name" value="CDP-OH_P_transf"/>
    <property type="match status" value="1"/>
</dbReference>
<feature type="transmembrane region" description="Helical" evidence="3">
    <location>
        <begin position="20"/>
        <end position="42"/>
    </location>
</feature>
<dbReference type="InterPro" id="IPR000462">
    <property type="entry name" value="CDP-OH_P_trans"/>
</dbReference>
<dbReference type="PROSITE" id="PS00379">
    <property type="entry name" value="CDP_ALCOHOL_P_TRANSF"/>
    <property type="match status" value="1"/>
</dbReference>
<protein>
    <submittedName>
        <fullName evidence="4">CDP-alcohol phosphatidyltransferase family protein</fullName>
    </submittedName>
</protein>
<name>A0ABX6QSS5_9HYPH</name>
<keyword evidence="3" id="KW-0812">Transmembrane</keyword>
<gene>
    <name evidence="4" type="ORF">FE840_018625</name>
</gene>
<feature type="transmembrane region" description="Helical" evidence="3">
    <location>
        <begin position="83"/>
        <end position="102"/>
    </location>
</feature>
<geneLocation type="plasmid" evidence="4 5">
    <name>pPRADMK78_01</name>
</geneLocation>